<dbReference type="Proteomes" id="UP001597124">
    <property type="component" value="Unassembled WGS sequence"/>
</dbReference>
<dbReference type="Pfam" id="PF13471">
    <property type="entry name" value="Transglut_core3"/>
    <property type="match status" value="1"/>
</dbReference>
<name>A0ABW3C761_SPHXN</name>
<evidence type="ECO:0000313" key="2">
    <source>
        <dbReference type="EMBL" id="MFD0849717.1"/>
    </source>
</evidence>
<keyword evidence="3" id="KW-1185">Reference proteome</keyword>
<dbReference type="EMBL" id="JBHTIK010000011">
    <property type="protein sequence ID" value="MFD0849717.1"/>
    <property type="molecule type" value="Genomic_DNA"/>
</dbReference>
<dbReference type="InterPro" id="IPR032708">
    <property type="entry name" value="McjB_C"/>
</dbReference>
<evidence type="ECO:0000313" key="3">
    <source>
        <dbReference type="Proteomes" id="UP001597124"/>
    </source>
</evidence>
<proteinExistence type="predicted"/>
<dbReference type="InterPro" id="IPR053521">
    <property type="entry name" value="McjB-like"/>
</dbReference>
<reference evidence="3" key="1">
    <citation type="journal article" date="2019" name="Int. J. Syst. Evol. Microbiol.">
        <title>The Global Catalogue of Microorganisms (GCM) 10K type strain sequencing project: providing services to taxonomists for standard genome sequencing and annotation.</title>
        <authorList>
            <consortium name="The Broad Institute Genomics Platform"/>
            <consortium name="The Broad Institute Genome Sequencing Center for Infectious Disease"/>
            <person name="Wu L."/>
            <person name="Ma J."/>
        </authorList>
    </citation>
    <scope>NUCLEOTIDE SEQUENCE [LARGE SCALE GENOMIC DNA]</scope>
    <source>
        <strain evidence="3">CCUG 52537</strain>
    </source>
</reference>
<evidence type="ECO:0000259" key="1">
    <source>
        <dbReference type="Pfam" id="PF13471"/>
    </source>
</evidence>
<organism evidence="2 3">
    <name type="scientific">Sphingosinicella xenopeptidilytica</name>
    <dbReference type="NCBI Taxonomy" id="364098"/>
    <lineage>
        <taxon>Bacteria</taxon>
        <taxon>Pseudomonadati</taxon>
        <taxon>Pseudomonadota</taxon>
        <taxon>Alphaproteobacteria</taxon>
        <taxon>Sphingomonadales</taxon>
        <taxon>Sphingosinicellaceae</taxon>
        <taxon>Sphingosinicella</taxon>
    </lineage>
</organism>
<sequence length="217" mass="23981">MAMTYALRPGLHWREIEDHVFFLDIPADRYFCLKGSAAHAFMAAAHGDMPSEHGPAARALLNCGIIRHARRCEIPPPCSVVGVTSEWPATRLRLSDIAHGLVANVTARRRARMPLQRLITDMVRRKTDLRPSSSPETDLGEIVAVFRLFDRVFSGQDQCLPRAAAILGLMLRKGASGDFVIGLSLHPFRAHAWIQVGDRVVGDRADIVTLYAPILAI</sequence>
<accession>A0ABW3C761</accession>
<protein>
    <submittedName>
        <fullName evidence="2">Lasso peptide biosynthesis B2 protein</fullName>
    </submittedName>
</protein>
<comment type="caution">
    <text evidence="2">The sequence shown here is derived from an EMBL/GenBank/DDBJ whole genome shotgun (WGS) entry which is preliminary data.</text>
</comment>
<gene>
    <name evidence="2" type="ORF">ACFQ00_15390</name>
</gene>
<feature type="domain" description="Microcin J25-processing protein McjB C-terminal" evidence="1">
    <location>
        <begin position="105"/>
        <end position="215"/>
    </location>
</feature>
<dbReference type="NCBIfam" id="NF033537">
    <property type="entry name" value="lasso_biosyn_B2"/>
    <property type="match status" value="1"/>
</dbReference>